<evidence type="ECO:0000313" key="2">
    <source>
        <dbReference type="EMBL" id="CAG8468636.1"/>
    </source>
</evidence>
<evidence type="ECO:0000256" key="1">
    <source>
        <dbReference type="SAM" id="MobiDB-lite"/>
    </source>
</evidence>
<proteinExistence type="predicted"/>
<dbReference type="SUPFAM" id="SSF48452">
    <property type="entry name" value="TPR-like"/>
    <property type="match status" value="1"/>
</dbReference>
<comment type="caution">
    <text evidence="2">The sequence shown here is derived from an EMBL/GenBank/DDBJ whole genome shotgun (WGS) entry which is preliminary data.</text>
</comment>
<name>A0A9N8W028_9GLOM</name>
<dbReference type="Proteomes" id="UP000789739">
    <property type="component" value="Unassembled WGS sequence"/>
</dbReference>
<accession>A0A9N8W028</accession>
<organism evidence="2 3">
    <name type="scientific">Paraglomus brasilianum</name>
    <dbReference type="NCBI Taxonomy" id="144538"/>
    <lineage>
        <taxon>Eukaryota</taxon>
        <taxon>Fungi</taxon>
        <taxon>Fungi incertae sedis</taxon>
        <taxon>Mucoromycota</taxon>
        <taxon>Glomeromycotina</taxon>
        <taxon>Glomeromycetes</taxon>
        <taxon>Paraglomerales</taxon>
        <taxon>Paraglomeraceae</taxon>
        <taxon>Paraglomus</taxon>
    </lineage>
</organism>
<reference evidence="2" key="1">
    <citation type="submission" date="2021-06" db="EMBL/GenBank/DDBJ databases">
        <authorList>
            <person name="Kallberg Y."/>
            <person name="Tangrot J."/>
            <person name="Rosling A."/>
        </authorList>
    </citation>
    <scope>NUCLEOTIDE SEQUENCE</scope>
    <source>
        <strain evidence="2">BR232B</strain>
    </source>
</reference>
<evidence type="ECO:0000313" key="3">
    <source>
        <dbReference type="Proteomes" id="UP000789739"/>
    </source>
</evidence>
<gene>
    <name evidence="2" type="ORF">PBRASI_LOCUS959</name>
</gene>
<dbReference type="EMBL" id="CAJVPI010000055">
    <property type="protein sequence ID" value="CAG8468636.1"/>
    <property type="molecule type" value="Genomic_DNA"/>
</dbReference>
<protein>
    <submittedName>
        <fullName evidence="2">9924_t:CDS:1</fullName>
    </submittedName>
</protein>
<feature type="region of interest" description="Disordered" evidence="1">
    <location>
        <begin position="1"/>
        <end position="43"/>
    </location>
</feature>
<dbReference type="InterPro" id="IPR011990">
    <property type="entry name" value="TPR-like_helical_dom_sf"/>
</dbReference>
<sequence length="431" mass="48692">MSTSKKRKLSTNLSSTLSSSPHSPARKPRHSTGHAPNCEDSSCEGCDVGEIEVSFALTDSTTPPGPSDLFRMAVNESEKENPEEHGGGIVKKLYDMAIGEFDRVLGEQEEIRRKAGKEEEDLEGETSDKSKLVKGKEKGREGEYESYTSFLCDYAMCCLSFGKYMPLISYIKKSIELFEKVICENNDNGEAWIGLARARIALARMSLPSSEDEGELDKEENFSESRKEFLNGKEAYERLQLIKPIQGLSLFRSTDMSRYISESILAAKDFYEYGVSYQPHAYASKVFELSLEYLESATRAQNLENPEEQDPFVAGLKGSCLYYSAMKIPTGNILSLLAIMCQKLLLMESIKNLKFANDHSEDSYAELLGQVYILQSTLVGNENTTMEAFELGIEYLKKAFEKNPGKKQGELNAFIWMRLTWMFRHRVLFNR</sequence>
<dbReference type="AlphaFoldDB" id="A0A9N8W028"/>
<keyword evidence="3" id="KW-1185">Reference proteome</keyword>
<dbReference type="OrthoDB" id="5573535at2759"/>
<feature type="compositionally biased region" description="Low complexity" evidence="1">
    <location>
        <begin position="10"/>
        <end position="20"/>
    </location>
</feature>
<feature type="region of interest" description="Disordered" evidence="1">
    <location>
        <begin position="114"/>
        <end position="134"/>
    </location>
</feature>